<comment type="subunit">
    <text evidence="5">Part of an enzyme complex containing four subunits: a flavoprotein (FrdA), an iron-sulfur protein (FrdB), and two hydrophobic anchor proteins (FrdC and FrdD).</text>
</comment>
<evidence type="ECO:0000256" key="1">
    <source>
        <dbReference type="ARBA" id="ARBA00022475"/>
    </source>
</evidence>
<dbReference type="InterPro" id="IPR034804">
    <property type="entry name" value="SQR/QFR_C/D"/>
</dbReference>
<dbReference type="GO" id="GO:0000104">
    <property type="term" value="F:succinate dehydrogenase activity"/>
    <property type="evidence" value="ECO:0007669"/>
    <property type="project" value="UniProtKB-UniRule"/>
</dbReference>
<dbReference type="Proteomes" id="UP000955338">
    <property type="component" value="Chromosome"/>
</dbReference>
<evidence type="ECO:0000256" key="4">
    <source>
        <dbReference type="ARBA" id="ARBA00023136"/>
    </source>
</evidence>
<keyword evidence="1 5" id="KW-1003">Cell membrane</keyword>
<keyword evidence="3 5" id="KW-1133">Transmembrane helix</keyword>
<gene>
    <name evidence="5" type="primary">frdD</name>
    <name evidence="6" type="ORF">CEP48_00480</name>
</gene>
<evidence type="ECO:0000313" key="6">
    <source>
        <dbReference type="EMBL" id="QDJ14005.1"/>
    </source>
</evidence>
<comment type="function">
    <text evidence="5">Anchors the catalytic components of the fumarate reductase complex to the cell membrane, binds quinones.</text>
</comment>
<feature type="transmembrane region" description="Helical" evidence="5">
    <location>
        <begin position="89"/>
        <end position="114"/>
    </location>
</feature>
<dbReference type="Gene3D" id="1.20.1300.10">
    <property type="entry name" value="Fumarate reductase/succinate dehydrogenase, transmembrane subunit"/>
    <property type="match status" value="1"/>
</dbReference>
<keyword evidence="4 5" id="KW-0472">Membrane</keyword>
<dbReference type="GO" id="GO:0045283">
    <property type="term" value="C:fumarate reductase complex"/>
    <property type="evidence" value="ECO:0007669"/>
    <property type="project" value="UniProtKB-UniRule"/>
</dbReference>
<evidence type="ECO:0000256" key="2">
    <source>
        <dbReference type="ARBA" id="ARBA00022692"/>
    </source>
</evidence>
<dbReference type="Pfam" id="PF02313">
    <property type="entry name" value="Fumarate_red_D"/>
    <property type="match status" value="1"/>
</dbReference>
<dbReference type="SUPFAM" id="SSF81343">
    <property type="entry name" value="Fumarate reductase respiratory complex transmembrane subunits"/>
    <property type="match status" value="1"/>
</dbReference>
<organism evidence="6 7">
    <name type="scientific">Mergibacter septicus</name>
    <dbReference type="NCBI Taxonomy" id="221402"/>
    <lineage>
        <taxon>Bacteria</taxon>
        <taxon>Pseudomonadati</taxon>
        <taxon>Pseudomonadota</taxon>
        <taxon>Gammaproteobacteria</taxon>
        <taxon>Pasteurellales</taxon>
        <taxon>Pasteurellaceae</taxon>
        <taxon>Mergibacter</taxon>
    </lineage>
</organism>
<dbReference type="InterPro" id="IPR003418">
    <property type="entry name" value="Fumarate_red_D"/>
</dbReference>
<name>A0A8D4IWM2_9PAST</name>
<comment type="similarity">
    <text evidence="5">Belongs to the FrdD family.</text>
</comment>
<keyword evidence="2 5" id="KW-0812">Transmembrane</keyword>
<evidence type="ECO:0000256" key="5">
    <source>
        <dbReference type="HAMAP-Rule" id="MF_00709"/>
    </source>
</evidence>
<dbReference type="RefSeq" id="WP_261919913.1">
    <property type="nucleotide sequence ID" value="NZ_CP022011.1"/>
</dbReference>
<dbReference type="NCBIfam" id="NF003977">
    <property type="entry name" value="PRK05470.1-1"/>
    <property type="match status" value="1"/>
</dbReference>
<protein>
    <recommendedName>
        <fullName evidence="5">Fumarate reductase subunit D</fullName>
    </recommendedName>
    <alternativeName>
        <fullName evidence="5">Quinol-fumarate reductase subunit D</fullName>
        <shortName evidence="5">QFR subunit D</shortName>
    </alternativeName>
</protein>
<dbReference type="GO" id="GO:0005886">
    <property type="term" value="C:plasma membrane"/>
    <property type="evidence" value="ECO:0007669"/>
    <property type="project" value="UniProtKB-SubCell"/>
</dbReference>
<dbReference type="AlphaFoldDB" id="A0A8D4IWM2"/>
<feature type="transmembrane region" description="Helical" evidence="5">
    <location>
        <begin position="12"/>
        <end position="39"/>
    </location>
</feature>
<comment type="subcellular location">
    <subcellularLocation>
        <location evidence="5">Cell membrane</location>
        <topology evidence="5">Multi-pass membrane protein</topology>
    </subcellularLocation>
</comment>
<dbReference type="CDD" id="cd00547">
    <property type="entry name" value="QFR_TypeD_subunitD"/>
    <property type="match status" value="1"/>
</dbReference>
<evidence type="ECO:0000256" key="3">
    <source>
        <dbReference type="ARBA" id="ARBA00022989"/>
    </source>
</evidence>
<sequence>MKATPKRSNEPVVWLLFGAGGTISAITFPVLVLIVGFLLPFNLIEPSSIYKIAIFLQTWIGKLLLLTLLIFPIWCGLHRIHHGLHDIKVHLPMSGFIFYGLASLYTVLTFFAVLI</sequence>
<feature type="transmembrane region" description="Helical" evidence="5">
    <location>
        <begin position="59"/>
        <end position="77"/>
    </location>
</feature>
<keyword evidence="7" id="KW-1185">Reference proteome</keyword>
<reference evidence="6" key="1">
    <citation type="submission" date="2017-06" db="EMBL/GenBank/DDBJ databases">
        <title>Genome sequencing of pathogenic and non-pathogenic strains within Bisgaard taxon 40.</title>
        <authorList>
            <person name="Ladner J.T."/>
            <person name="Lovett S.P."/>
            <person name="Koroleva G."/>
            <person name="Lorch J.M."/>
        </authorList>
    </citation>
    <scope>NUCLEOTIDE SEQUENCE</scope>
    <source>
        <strain evidence="6">27576-1-I1</strain>
    </source>
</reference>
<dbReference type="GO" id="GO:0006106">
    <property type="term" value="P:fumarate metabolic process"/>
    <property type="evidence" value="ECO:0007669"/>
    <property type="project" value="InterPro"/>
</dbReference>
<evidence type="ECO:0000313" key="7">
    <source>
        <dbReference type="Proteomes" id="UP000955338"/>
    </source>
</evidence>
<dbReference type="HAMAP" id="MF_00709">
    <property type="entry name" value="Fumarate_red_D"/>
    <property type="match status" value="1"/>
</dbReference>
<dbReference type="PIRSF" id="PIRSF000179">
    <property type="entry name" value="FrdD"/>
    <property type="match status" value="1"/>
</dbReference>
<proteinExistence type="inferred from homology"/>
<accession>A0A8D4IWM2</accession>
<dbReference type="EMBL" id="CP022011">
    <property type="protein sequence ID" value="QDJ14005.1"/>
    <property type="molecule type" value="Genomic_DNA"/>
</dbReference>